<evidence type="ECO:0000259" key="10">
    <source>
        <dbReference type="PROSITE" id="PS50893"/>
    </source>
</evidence>
<dbReference type="Proteomes" id="UP000246050">
    <property type="component" value="Unassembled WGS sequence"/>
</dbReference>
<evidence type="ECO:0000256" key="2">
    <source>
        <dbReference type="ARBA" id="ARBA00022475"/>
    </source>
</evidence>
<keyword evidence="7" id="KW-0406">Ion transport</keyword>
<feature type="domain" description="ABC transporter" evidence="10">
    <location>
        <begin position="4"/>
        <end position="234"/>
    </location>
</feature>
<dbReference type="PANTHER" id="PTHR42781">
    <property type="entry name" value="SPERMIDINE/PUTRESCINE IMPORT ATP-BINDING PROTEIN POTA"/>
    <property type="match status" value="1"/>
</dbReference>
<evidence type="ECO:0000256" key="6">
    <source>
        <dbReference type="ARBA" id="ARBA00023004"/>
    </source>
</evidence>
<dbReference type="SMART" id="SM00382">
    <property type="entry name" value="AAA"/>
    <property type="match status" value="1"/>
</dbReference>
<dbReference type="PROSITE" id="PS50893">
    <property type="entry name" value="ABC_TRANSPORTER_2"/>
    <property type="match status" value="1"/>
</dbReference>
<evidence type="ECO:0000256" key="7">
    <source>
        <dbReference type="ARBA" id="ARBA00023065"/>
    </source>
</evidence>
<dbReference type="EMBL" id="QGKS01000223">
    <property type="protein sequence ID" value="PWR14644.1"/>
    <property type="molecule type" value="Genomic_DNA"/>
</dbReference>
<dbReference type="FunFam" id="3.40.50.300:FF:000425">
    <property type="entry name" value="Probable ABC transporter, ATP-binding subunit"/>
    <property type="match status" value="1"/>
</dbReference>
<dbReference type="Pfam" id="PF00005">
    <property type="entry name" value="ABC_tran"/>
    <property type="match status" value="1"/>
</dbReference>
<dbReference type="InterPro" id="IPR050093">
    <property type="entry name" value="ABC_SmlMolc_Importer"/>
</dbReference>
<dbReference type="GO" id="GO:0015418">
    <property type="term" value="F:ABC-type quaternary ammonium compound transporting activity"/>
    <property type="evidence" value="ECO:0007669"/>
    <property type="project" value="UniProtKB-EC"/>
</dbReference>
<dbReference type="InterPro" id="IPR013611">
    <property type="entry name" value="Transp-assoc_OB_typ2"/>
</dbReference>
<evidence type="ECO:0000256" key="1">
    <source>
        <dbReference type="ARBA" id="ARBA00022448"/>
    </source>
</evidence>
<keyword evidence="6" id="KW-0408">Iron</keyword>
<dbReference type="InterPro" id="IPR003439">
    <property type="entry name" value="ABC_transporter-like_ATP-bd"/>
</dbReference>
<dbReference type="GO" id="GO:0043190">
    <property type="term" value="C:ATP-binding cassette (ABC) transporter complex"/>
    <property type="evidence" value="ECO:0007669"/>
    <property type="project" value="InterPro"/>
</dbReference>
<dbReference type="GO" id="GO:0016887">
    <property type="term" value="F:ATP hydrolysis activity"/>
    <property type="evidence" value="ECO:0007669"/>
    <property type="project" value="InterPro"/>
</dbReference>
<dbReference type="AlphaFoldDB" id="A0A317DJW3"/>
<dbReference type="InterPro" id="IPR003593">
    <property type="entry name" value="AAA+_ATPase"/>
</dbReference>
<dbReference type="InterPro" id="IPR015853">
    <property type="entry name" value="ABC_transpr_FbpC"/>
</dbReference>
<dbReference type="GO" id="GO:0005524">
    <property type="term" value="F:ATP binding"/>
    <property type="evidence" value="ECO:0007669"/>
    <property type="project" value="UniProtKB-KW"/>
</dbReference>
<evidence type="ECO:0000256" key="9">
    <source>
        <dbReference type="ARBA" id="ARBA00066388"/>
    </source>
</evidence>
<protein>
    <recommendedName>
        <fullName evidence="9">ABC-type quaternary amine transporter</fullName>
        <ecNumber evidence="9">7.6.2.9</ecNumber>
    </recommendedName>
</protein>
<evidence type="ECO:0000313" key="11">
    <source>
        <dbReference type="EMBL" id="PWR14644.1"/>
    </source>
</evidence>
<dbReference type="OrthoDB" id="3180400at2"/>
<sequence length="346" mass="36752">MTTLTVRAASKSYGAVHALRAADLTVAAGTLTAVLGPSGCGKTTLLRTIAGFERLDGGEIRVGDRPVAGPGLHVAPHRRRVAVVAQDGALFPHMDVAGNVGYGLDRAARRDGRIEEVLSLVGLAGYGKRMPHQLSGGQQQRVAVARALAPRPPLILLDEPFTALDASLRAELRTDLRAALRADNATAVLVTHDQTEALSIADQVAVMHDGRVRQTASPSDLYNRPADQWGAAFVGDANLVDATAHGSTAQTRLGTLPLSSSHHGDVTLLIRPEQLRLNDADTSGVPATVRHYLFHGHDALLDLQLHDGTRVTARILDQPTHYPSGTHVRLTVRGAAYVLPRPAPSR</sequence>
<proteinExistence type="predicted"/>
<gene>
    <name evidence="11" type="ORF">DKT69_15410</name>
</gene>
<dbReference type="RefSeq" id="WP_109802243.1">
    <property type="nucleotide sequence ID" value="NZ_QGKS01000223.1"/>
</dbReference>
<keyword evidence="1" id="KW-0813">Transport</keyword>
<dbReference type="InterPro" id="IPR027417">
    <property type="entry name" value="P-loop_NTPase"/>
</dbReference>
<keyword evidence="3" id="KW-0410">Iron transport</keyword>
<organism evidence="11 12">
    <name type="scientific">Micromonospora sicca</name>
    <dbReference type="NCBI Taxonomy" id="2202420"/>
    <lineage>
        <taxon>Bacteria</taxon>
        <taxon>Bacillati</taxon>
        <taxon>Actinomycetota</taxon>
        <taxon>Actinomycetes</taxon>
        <taxon>Micromonosporales</taxon>
        <taxon>Micromonosporaceae</taxon>
        <taxon>Micromonospora</taxon>
    </lineage>
</organism>
<keyword evidence="5 11" id="KW-0067">ATP-binding</keyword>
<dbReference type="Pfam" id="PF08402">
    <property type="entry name" value="TOBE_2"/>
    <property type="match status" value="1"/>
</dbReference>
<keyword evidence="8" id="KW-0472">Membrane</keyword>
<evidence type="ECO:0000256" key="4">
    <source>
        <dbReference type="ARBA" id="ARBA00022741"/>
    </source>
</evidence>
<evidence type="ECO:0000256" key="5">
    <source>
        <dbReference type="ARBA" id="ARBA00022840"/>
    </source>
</evidence>
<keyword evidence="2" id="KW-1003">Cell membrane</keyword>
<reference evidence="11 12" key="1">
    <citation type="submission" date="2018-05" db="EMBL/GenBank/DDBJ databases">
        <title>Micromonosporas from Atacama Desert.</title>
        <authorList>
            <person name="Carro L."/>
            <person name="Golinska P."/>
            <person name="Klenk H.-P."/>
            <person name="Goodfellow M."/>
        </authorList>
    </citation>
    <scope>NUCLEOTIDE SEQUENCE [LARGE SCALE GENOMIC DNA]</scope>
    <source>
        <strain evidence="11 12">4G51</strain>
    </source>
</reference>
<dbReference type="Gene3D" id="2.40.50.450">
    <property type="match status" value="1"/>
</dbReference>
<accession>A0A317DJW3</accession>
<evidence type="ECO:0000256" key="3">
    <source>
        <dbReference type="ARBA" id="ARBA00022496"/>
    </source>
</evidence>
<evidence type="ECO:0000313" key="12">
    <source>
        <dbReference type="Proteomes" id="UP000246050"/>
    </source>
</evidence>
<dbReference type="PROSITE" id="PS00211">
    <property type="entry name" value="ABC_TRANSPORTER_1"/>
    <property type="match status" value="1"/>
</dbReference>
<dbReference type="InterPro" id="IPR017871">
    <property type="entry name" value="ABC_transporter-like_CS"/>
</dbReference>
<dbReference type="EC" id="7.6.2.9" evidence="9"/>
<dbReference type="PANTHER" id="PTHR42781:SF4">
    <property type="entry name" value="SPERMIDINE_PUTRESCINE IMPORT ATP-BINDING PROTEIN POTA"/>
    <property type="match status" value="1"/>
</dbReference>
<keyword evidence="4" id="KW-0547">Nucleotide-binding</keyword>
<comment type="caution">
    <text evidence="11">The sequence shown here is derived from an EMBL/GenBank/DDBJ whole genome shotgun (WGS) entry which is preliminary data.</text>
</comment>
<dbReference type="Gene3D" id="3.40.50.300">
    <property type="entry name" value="P-loop containing nucleotide triphosphate hydrolases"/>
    <property type="match status" value="1"/>
</dbReference>
<dbReference type="InterPro" id="IPR008995">
    <property type="entry name" value="Mo/tungstate-bd_C_term_dom"/>
</dbReference>
<dbReference type="GO" id="GO:0015408">
    <property type="term" value="F:ABC-type ferric iron transporter activity"/>
    <property type="evidence" value="ECO:0007669"/>
    <property type="project" value="InterPro"/>
</dbReference>
<evidence type="ECO:0000256" key="8">
    <source>
        <dbReference type="ARBA" id="ARBA00023136"/>
    </source>
</evidence>
<dbReference type="SUPFAM" id="SSF52540">
    <property type="entry name" value="P-loop containing nucleoside triphosphate hydrolases"/>
    <property type="match status" value="1"/>
</dbReference>
<name>A0A317DJW3_9ACTN</name>
<dbReference type="CDD" id="cd03259">
    <property type="entry name" value="ABC_Carb_Solutes_like"/>
    <property type="match status" value="1"/>
</dbReference>
<dbReference type="SUPFAM" id="SSF50331">
    <property type="entry name" value="MOP-like"/>
    <property type="match status" value="1"/>
</dbReference>